<evidence type="ECO:0000313" key="4">
    <source>
        <dbReference type="Proteomes" id="UP000307440"/>
    </source>
</evidence>
<feature type="region of interest" description="Disordered" evidence="1">
    <location>
        <begin position="287"/>
        <end position="309"/>
    </location>
</feature>
<dbReference type="OrthoDB" id="2751465at2759"/>
<dbReference type="EMBL" id="ML210218">
    <property type="protein sequence ID" value="TFK23461.1"/>
    <property type="molecule type" value="Genomic_DNA"/>
</dbReference>
<keyword evidence="2" id="KW-0472">Membrane</keyword>
<accession>A0A5C3KS98</accession>
<name>A0A5C3KS98_COPMA</name>
<feature type="transmembrane region" description="Helical" evidence="2">
    <location>
        <begin position="21"/>
        <end position="40"/>
    </location>
</feature>
<dbReference type="STRING" id="230819.A0A5C3KS98"/>
<gene>
    <name evidence="3" type="ORF">FA15DRAFT_620778</name>
</gene>
<feature type="transmembrane region" description="Helical" evidence="2">
    <location>
        <begin position="218"/>
        <end position="238"/>
    </location>
</feature>
<feature type="transmembrane region" description="Helical" evidence="2">
    <location>
        <begin position="104"/>
        <end position="125"/>
    </location>
</feature>
<feature type="transmembrane region" description="Helical" evidence="2">
    <location>
        <begin position="73"/>
        <end position="92"/>
    </location>
</feature>
<feature type="compositionally biased region" description="Polar residues" evidence="1">
    <location>
        <begin position="287"/>
        <end position="301"/>
    </location>
</feature>
<proteinExistence type="predicted"/>
<evidence type="ECO:0000313" key="3">
    <source>
        <dbReference type="EMBL" id="TFK23461.1"/>
    </source>
</evidence>
<evidence type="ECO:0000256" key="2">
    <source>
        <dbReference type="SAM" id="Phobius"/>
    </source>
</evidence>
<feature type="transmembrane region" description="Helical" evidence="2">
    <location>
        <begin position="137"/>
        <end position="157"/>
    </location>
</feature>
<evidence type="ECO:0000256" key="1">
    <source>
        <dbReference type="SAM" id="MobiDB-lite"/>
    </source>
</evidence>
<keyword evidence="2" id="KW-0812">Transmembrane</keyword>
<reference evidence="3 4" key="1">
    <citation type="journal article" date="2019" name="Nat. Ecol. Evol.">
        <title>Megaphylogeny resolves global patterns of mushroom evolution.</title>
        <authorList>
            <person name="Varga T."/>
            <person name="Krizsan K."/>
            <person name="Foldi C."/>
            <person name="Dima B."/>
            <person name="Sanchez-Garcia M."/>
            <person name="Sanchez-Ramirez S."/>
            <person name="Szollosi G.J."/>
            <person name="Szarkandi J.G."/>
            <person name="Papp V."/>
            <person name="Albert L."/>
            <person name="Andreopoulos W."/>
            <person name="Angelini C."/>
            <person name="Antonin V."/>
            <person name="Barry K.W."/>
            <person name="Bougher N.L."/>
            <person name="Buchanan P."/>
            <person name="Buyck B."/>
            <person name="Bense V."/>
            <person name="Catcheside P."/>
            <person name="Chovatia M."/>
            <person name="Cooper J."/>
            <person name="Damon W."/>
            <person name="Desjardin D."/>
            <person name="Finy P."/>
            <person name="Geml J."/>
            <person name="Haridas S."/>
            <person name="Hughes K."/>
            <person name="Justo A."/>
            <person name="Karasinski D."/>
            <person name="Kautmanova I."/>
            <person name="Kiss B."/>
            <person name="Kocsube S."/>
            <person name="Kotiranta H."/>
            <person name="LaButti K.M."/>
            <person name="Lechner B.E."/>
            <person name="Liimatainen K."/>
            <person name="Lipzen A."/>
            <person name="Lukacs Z."/>
            <person name="Mihaltcheva S."/>
            <person name="Morgado L.N."/>
            <person name="Niskanen T."/>
            <person name="Noordeloos M.E."/>
            <person name="Ohm R.A."/>
            <person name="Ortiz-Santana B."/>
            <person name="Ovrebo C."/>
            <person name="Racz N."/>
            <person name="Riley R."/>
            <person name="Savchenko A."/>
            <person name="Shiryaev A."/>
            <person name="Soop K."/>
            <person name="Spirin V."/>
            <person name="Szebenyi C."/>
            <person name="Tomsovsky M."/>
            <person name="Tulloss R.E."/>
            <person name="Uehling J."/>
            <person name="Grigoriev I.V."/>
            <person name="Vagvolgyi C."/>
            <person name="Papp T."/>
            <person name="Martin F.M."/>
            <person name="Miettinen O."/>
            <person name="Hibbett D.S."/>
            <person name="Nagy L.G."/>
        </authorList>
    </citation>
    <scope>NUCLEOTIDE SEQUENCE [LARGE SCALE GENOMIC DNA]</scope>
    <source>
        <strain evidence="3 4">CBS 121175</strain>
    </source>
</reference>
<dbReference type="AlphaFoldDB" id="A0A5C3KS98"/>
<protein>
    <submittedName>
        <fullName evidence="3">Uncharacterized protein</fullName>
    </submittedName>
</protein>
<dbReference type="Proteomes" id="UP000307440">
    <property type="component" value="Unassembled WGS sequence"/>
</dbReference>
<keyword evidence="2" id="KW-1133">Transmembrane helix</keyword>
<organism evidence="3 4">
    <name type="scientific">Coprinopsis marcescibilis</name>
    <name type="common">Agaric fungus</name>
    <name type="synonym">Psathyrella marcescibilis</name>
    <dbReference type="NCBI Taxonomy" id="230819"/>
    <lineage>
        <taxon>Eukaryota</taxon>
        <taxon>Fungi</taxon>
        <taxon>Dikarya</taxon>
        <taxon>Basidiomycota</taxon>
        <taxon>Agaricomycotina</taxon>
        <taxon>Agaricomycetes</taxon>
        <taxon>Agaricomycetidae</taxon>
        <taxon>Agaricales</taxon>
        <taxon>Agaricineae</taxon>
        <taxon>Psathyrellaceae</taxon>
        <taxon>Coprinopsis</taxon>
    </lineage>
</organism>
<sequence>MCLYGLSRFLETSRETRRRRLPYIVASLVIFILFTLAATIKVSQEYKTLLQVSNGLDWFTFKEKDRQRVPIEYVGMACNSLVFLIGDGLLLYRCYILMTGRRWLVAIPGLSYLGMIGTLICEVVTKFISPSSVEATSSGFTVVTNVSITASITYRLLKAQKQLKEALPSDSMRVYHGVAQILVESAVPLTLSGLGHSTVSLTVLFARPPAVFLTLEETGRLITASGIFATLYYAFMAISPQMIIFRVTTGRSWSNASESSRPESSSRPIVFAKESKDDQSFVIGTQSISGMDSPQVSQSTRLPGIRENV</sequence>
<keyword evidence="4" id="KW-1185">Reference proteome</keyword>